<feature type="region of interest" description="Disordered" evidence="1">
    <location>
        <begin position="20"/>
        <end position="82"/>
    </location>
</feature>
<protein>
    <submittedName>
        <fullName evidence="2">Uncharacterized protein</fullName>
    </submittedName>
</protein>
<feature type="region of interest" description="Disordered" evidence="1">
    <location>
        <begin position="172"/>
        <end position="192"/>
    </location>
</feature>
<evidence type="ECO:0000313" key="2">
    <source>
        <dbReference type="EMBL" id="KUI71232.1"/>
    </source>
</evidence>
<dbReference type="OrthoDB" id="3437826at2759"/>
<evidence type="ECO:0000313" key="3">
    <source>
        <dbReference type="Proteomes" id="UP000078559"/>
    </source>
</evidence>
<proteinExistence type="predicted"/>
<keyword evidence="3" id="KW-1185">Reference proteome</keyword>
<name>A0A194W4P4_CYTMA</name>
<reference evidence="2" key="1">
    <citation type="submission" date="2014-12" db="EMBL/GenBank/DDBJ databases">
        <title>Genome Sequence of Valsa Canker Pathogens Uncovers a Specific Adaption of Colonization on Woody Bark.</title>
        <authorList>
            <person name="Yin Z."/>
            <person name="Liu H."/>
            <person name="Gao X."/>
            <person name="Li Z."/>
            <person name="Song N."/>
            <person name="Ke X."/>
            <person name="Dai Q."/>
            <person name="Wu Y."/>
            <person name="Sun Y."/>
            <person name="Xu J.-R."/>
            <person name="Kang Z.K."/>
            <person name="Wang L."/>
            <person name="Huang L."/>
        </authorList>
    </citation>
    <scope>NUCLEOTIDE SEQUENCE [LARGE SCALE GENOMIC DNA]</scope>
    <source>
        <strain evidence="2">03-8</strain>
    </source>
</reference>
<dbReference type="EMBL" id="CM003104">
    <property type="protein sequence ID" value="KUI71232.1"/>
    <property type="molecule type" value="Genomic_DNA"/>
</dbReference>
<evidence type="ECO:0000256" key="1">
    <source>
        <dbReference type="SAM" id="MobiDB-lite"/>
    </source>
</evidence>
<organism evidence="2 3">
    <name type="scientific">Cytospora mali</name>
    <name type="common">Apple Valsa canker fungus</name>
    <name type="synonym">Valsa mali</name>
    <dbReference type="NCBI Taxonomy" id="578113"/>
    <lineage>
        <taxon>Eukaryota</taxon>
        <taxon>Fungi</taxon>
        <taxon>Dikarya</taxon>
        <taxon>Ascomycota</taxon>
        <taxon>Pezizomycotina</taxon>
        <taxon>Sordariomycetes</taxon>
        <taxon>Sordariomycetidae</taxon>
        <taxon>Diaporthales</taxon>
        <taxon>Cytosporaceae</taxon>
        <taxon>Cytospora</taxon>
    </lineage>
</organism>
<sequence length="192" mass="20981">MLGNINTLAVFIPTFFHQASDSEDEMASPPSDSRRSGMQRRDSSRSTGGRRPRLLRSSATEPSITTSTASRNALATPGSSRRATDLLNQVAISGSPPAPSSPLSQSPTLYDSPERIVRDHQVNLDGFRPHLGWYGKFEDYKGNHARPVDYGTTMLDHTHLLVHAITHREVGPRAAGWPGSKTNAGEEDMTMQ</sequence>
<dbReference type="Proteomes" id="UP000078559">
    <property type="component" value="Chromosome 7"/>
</dbReference>
<accession>A0A194W4P4</accession>
<gene>
    <name evidence="2" type="ORF">VM1G_06642</name>
</gene>
<dbReference type="AlphaFoldDB" id="A0A194W4P4"/>
<feature type="compositionally biased region" description="Polar residues" evidence="1">
    <location>
        <begin position="59"/>
        <end position="82"/>
    </location>
</feature>
<feature type="compositionally biased region" description="Basic and acidic residues" evidence="1">
    <location>
        <begin position="32"/>
        <end position="44"/>
    </location>
</feature>